<organism evidence="3">
    <name type="scientific">uncultured organism MedDCM-OCT-S12-C71</name>
    <dbReference type="NCBI Taxonomy" id="743666"/>
    <lineage>
        <taxon>unclassified sequences</taxon>
        <taxon>environmental samples</taxon>
    </lineage>
</organism>
<accession>D6PLM7</accession>
<keyword evidence="1" id="KW-0472">Membrane</keyword>
<dbReference type="SUPFAM" id="SSF53448">
    <property type="entry name" value="Nucleotide-diphospho-sugar transferases"/>
    <property type="match status" value="1"/>
</dbReference>
<proteinExistence type="predicted"/>
<keyword evidence="3" id="KW-0808">Transferase</keyword>
<dbReference type="Pfam" id="PF00535">
    <property type="entry name" value="Glycos_transf_2"/>
    <property type="match status" value="1"/>
</dbReference>
<dbReference type="GO" id="GO:0016740">
    <property type="term" value="F:transferase activity"/>
    <property type="evidence" value="ECO:0007669"/>
    <property type="project" value="UniProtKB-KW"/>
</dbReference>
<feature type="transmembrane region" description="Helical" evidence="1">
    <location>
        <begin position="215"/>
        <end position="231"/>
    </location>
</feature>
<dbReference type="Gene3D" id="3.90.550.10">
    <property type="entry name" value="Spore Coat Polysaccharide Biosynthesis Protein SpsA, Chain A"/>
    <property type="match status" value="1"/>
</dbReference>
<keyword evidence="1" id="KW-0812">Transmembrane</keyword>
<evidence type="ECO:0000313" key="3">
    <source>
        <dbReference type="EMBL" id="ADD96628.1"/>
    </source>
</evidence>
<dbReference type="PANTHER" id="PTHR43685">
    <property type="entry name" value="GLYCOSYLTRANSFERASE"/>
    <property type="match status" value="1"/>
</dbReference>
<dbReference type="PANTHER" id="PTHR43685:SF2">
    <property type="entry name" value="GLYCOSYLTRANSFERASE 2-LIKE DOMAIN-CONTAINING PROTEIN"/>
    <property type="match status" value="1"/>
</dbReference>
<reference evidence="3" key="1">
    <citation type="journal article" date="2010" name="ISME J.">
        <title>Metagenome of the Mediterranean deep chlorophyll maximum studied by direct and fosmid library 454 pyrosequencing.</title>
        <authorList>
            <person name="Ghai R."/>
            <person name="Martin-Cuadrado A.B."/>
            <person name="Molto A.G."/>
            <person name="Heredia I.G."/>
            <person name="Cabrera R."/>
            <person name="Martin J."/>
            <person name="Verdu M."/>
            <person name="Deschamps P."/>
            <person name="Moreira D."/>
            <person name="Lopez-Garcia P."/>
            <person name="Mira A."/>
            <person name="Rodriguez-Valera F."/>
        </authorList>
    </citation>
    <scope>NUCLEOTIDE SEQUENCE</scope>
</reference>
<evidence type="ECO:0000259" key="2">
    <source>
        <dbReference type="Pfam" id="PF00535"/>
    </source>
</evidence>
<dbReference type="InterPro" id="IPR050834">
    <property type="entry name" value="Glycosyltransf_2"/>
</dbReference>
<protein>
    <submittedName>
        <fullName evidence="3">Glycosyl transferase family protein</fullName>
    </submittedName>
</protein>
<dbReference type="InterPro" id="IPR029044">
    <property type="entry name" value="Nucleotide-diphossugar_trans"/>
</dbReference>
<keyword evidence="1" id="KW-1133">Transmembrane helix</keyword>
<dbReference type="CDD" id="cd00761">
    <property type="entry name" value="Glyco_tranf_GTA_type"/>
    <property type="match status" value="1"/>
</dbReference>
<dbReference type="AlphaFoldDB" id="D6PLM7"/>
<dbReference type="CAZy" id="GT2">
    <property type="family name" value="Glycosyltransferase Family 2"/>
</dbReference>
<name>D6PLM7_9ZZZZ</name>
<evidence type="ECO:0000256" key="1">
    <source>
        <dbReference type="SAM" id="Phobius"/>
    </source>
</evidence>
<dbReference type="InterPro" id="IPR001173">
    <property type="entry name" value="Glyco_trans_2-like"/>
</dbReference>
<feature type="domain" description="Glycosyltransferase 2-like" evidence="2">
    <location>
        <begin position="3"/>
        <end position="101"/>
    </location>
</feature>
<dbReference type="EMBL" id="GU943152">
    <property type="protein sequence ID" value="ADD96628.1"/>
    <property type="molecule type" value="Genomic_DNA"/>
</dbReference>
<sequence length="237" mass="27913">MDDTLEVAMTSVLEQLDPGAFEVLVVDDGSTDGSLEVLKRLKAKFANFRFITLERDRKRKLGWTRNISILAARGQYVLLHIDADDQWEPYLTEFVELFHELEIASGKDFHLSGQQTGIGKRDLLLKFGPFENVYRCEDRNLMMKLANRGLLLFMDYSVYRKRLSRPKSKQFQKSWTDLFSQMLFELRQDELGLRYFKTQLLAPFKQGHQSFKIRVIRALWVIPMFLFLASMRKLKMR</sequence>